<accession>A0AAE0C4D2</accession>
<organism evidence="2 3">
    <name type="scientific">Cymbomonas tetramitiformis</name>
    <dbReference type="NCBI Taxonomy" id="36881"/>
    <lineage>
        <taxon>Eukaryota</taxon>
        <taxon>Viridiplantae</taxon>
        <taxon>Chlorophyta</taxon>
        <taxon>Pyramimonadophyceae</taxon>
        <taxon>Pyramimonadales</taxon>
        <taxon>Pyramimonadaceae</taxon>
        <taxon>Cymbomonas</taxon>
    </lineage>
</organism>
<name>A0AAE0C4D2_9CHLO</name>
<feature type="region of interest" description="Disordered" evidence="1">
    <location>
        <begin position="58"/>
        <end position="77"/>
    </location>
</feature>
<comment type="caution">
    <text evidence="2">The sequence shown here is derived from an EMBL/GenBank/DDBJ whole genome shotgun (WGS) entry which is preliminary data.</text>
</comment>
<evidence type="ECO:0000313" key="2">
    <source>
        <dbReference type="EMBL" id="KAK3247503.1"/>
    </source>
</evidence>
<gene>
    <name evidence="2" type="ORF">CYMTET_43000</name>
</gene>
<proteinExistence type="predicted"/>
<dbReference type="EMBL" id="LGRX02028910">
    <property type="protein sequence ID" value="KAK3247503.1"/>
    <property type="molecule type" value="Genomic_DNA"/>
</dbReference>
<protein>
    <submittedName>
        <fullName evidence="2">Uncharacterized protein</fullName>
    </submittedName>
</protein>
<dbReference type="AlphaFoldDB" id="A0AAE0C4D2"/>
<dbReference type="Proteomes" id="UP001190700">
    <property type="component" value="Unassembled WGS sequence"/>
</dbReference>
<evidence type="ECO:0000256" key="1">
    <source>
        <dbReference type="SAM" id="MobiDB-lite"/>
    </source>
</evidence>
<evidence type="ECO:0000313" key="3">
    <source>
        <dbReference type="Proteomes" id="UP001190700"/>
    </source>
</evidence>
<keyword evidence="3" id="KW-1185">Reference proteome</keyword>
<reference evidence="2 3" key="1">
    <citation type="journal article" date="2015" name="Genome Biol. Evol.">
        <title>Comparative Genomics of a Bacterivorous Green Alga Reveals Evolutionary Causalities and Consequences of Phago-Mixotrophic Mode of Nutrition.</title>
        <authorList>
            <person name="Burns J.A."/>
            <person name="Paasch A."/>
            <person name="Narechania A."/>
            <person name="Kim E."/>
        </authorList>
    </citation>
    <scope>NUCLEOTIDE SEQUENCE [LARGE SCALE GENOMIC DNA]</scope>
    <source>
        <strain evidence="2 3">PLY_AMNH</strain>
    </source>
</reference>
<sequence length="206" mass="22733">MLPRSNHFNIGTKDAQRDYFLQPADLKQLPCDVVAFFGCGCSKYYSAADLQQAALKKHGSEGLRKKQEARCKRENNKRLREEQAEQAKVELGMVGTVPIGYSNHSDLKRKRVCVVDLTGEEAVPGQEKLDVPAPQNHTAPAQQKVVNPPINHVHDATLQQTVAALRKGLLTQTKKAMGFQMSGAPKSMKVEIPGVTQQTDGNMWAL</sequence>